<proteinExistence type="predicted"/>
<dbReference type="RefSeq" id="WP_125426404.1">
    <property type="nucleotide sequence ID" value="NZ_RWIS01000001.1"/>
</dbReference>
<dbReference type="AlphaFoldDB" id="A0A3R9M5D7"/>
<evidence type="ECO:0000313" key="1">
    <source>
        <dbReference type="EMBL" id="RSK37548.1"/>
    </source>
</evidence>
<dbReference type="Proteomes" id="UP000280066">
    <property type="component" value="Unassembled WGS sequence"/>
</dbReference>
<accession>A0A3R9M5D7</accession>
<name>A0A3R9M5D7_9BACT</name>
<keyword evidence="2" id="KW-1185">Reference proteome</keyword>
<evidence type="ECO:0000313" key="2">
    <source>
        <dbReference type="Proteomes" id="UP000280066"/>
    </source>
</evidence>
<gene>
    <name evidence="1" type="ORF">EI290_02565</name>
</gene>
<protein>
    <submittedName>
        <fullName evidence="1">Uncharacterized protein</fullName>
    </submittedName>
</protein>
<dbReference type="OrthoDB" id="1340039at2"/>
<organism evidence="1 2">
    <name type="scientific">Hymenobacter metallilatus</name>
    <dbReference type="NCBI Taxonomy" id="2493666"/>
    <lineage>
        <taxon>Bacteria</taxon>
        <taxon>Pseudomonadati</taxon>
        <taxon>Bacteroidota</taxon>
        <taxon>Cytophagia</taxon>
        <taxon>Cytophagales</taxon>
        <taxon>Hymenobacteraceae</taxon>
        <taxon>Hymenobacter</taxon>
    </lineage>
</organism>
<comment type="caution">
    <text evidence="1">The sequence shown here is derived from an EMBL/GenBank/DDBJ whole genome shotgun (WGS) entry which is preliminary data.</text>
</comment>
<sequence length="175" mass="20704">MFNAIQHYRLVQRNRNRAGLGSWHFEWIYKFFLHTGTSRRKYLVEVRQYDEHLYTVDFYAKVHNVNRYRLRTHQHAAGKLGATVLAIIARTIQQDPQACFGFIAAAMLTETTDENTRRFQLYTRMLELKINPARYKVEAFAENSTIFVLPHGLVSQPDALQNTITRYDQIFREVF</sequence>
<reference evidence="1 2" key="1">
    <citation type="submission" date="2018-12" db="EMBL/GenBank/DDBJ databases">
        <authorList>
            <person name="Feng G."/>
            <person name="Zhu H."/>
        </authorList>
    </citation>
    <scope>NUCLEOTIDE SEQUENCE [LARGE SCALE GENOMIC DNA]</scope>
    <source>
        <strain evidence="1 2">9PBR-2</strain>
    </source>
</reference>
<dbReference type="EMBL" id="RWIS01000001">
    <property type="protein sequence ID" value="RSK37548.1"/>
    <property type="molecule type" value="Genomic_DNA"/>
</dbReference>